<dbReference type="SUPFAM" id="SSF47954">
    <property type="entry name" value="Cyclin-like"/>
    <property type="match status" value="2"/>
</dbReference>
<organism evidence="11 12">
    <name type="scientific">Turnera subulata</name>
    <dbReference type="NCBI Taxonomy" id="218843"/>
    <lineage>
        <taxon>Eukaryota</taxon>
        <taxon>Viridiplantae</taxon>
        <taxon>Streptophyta</taxon>
        <taxon>Embryophyta</taxon>
        <taxon>Tracheophyta</taxon>
        <taxon>Spermatophyta</taxon>
        <taxon>Magnoliopsida</taxon>
        <taxon>eudicotyledons</taxon>
        <taxon>Gunneridae</taxon>
        <taxon>Pentapetalae</taxon>
        <taxon>rosids</taxon>
        <taxon>fabids</taxon>
        <taxon>Malpighiales</taxon>
        <taxon>Passifloraceae</taxon>
        <taxon>Turnera</taxon>
    </lineage>
</organism>
<reference evidence="11" key="1">
    <citation type="submission" date="2022-02" db="EMBL/GenBank/DDBJ databases">
        <authorList>
            <person name="Henning P.M."/>
            <person name="McCubbin A.G."/>
            <person name="Shore J.S."/>
        </authorList>
    </citation>
    <scope>NUCLEOTIDE SEQUENCE</scope>
    <source>
        <strain evidence="11">F60SS</strain>
        <tissue evidence="11">Leaves</tissue>
    </source>
</reference>
<evidence type="ECO:0000256" key="8">
    <source>
        <dbReference type="SAM" id="MobiDB-lite"/>
    </source>
</evidence>
<keyword evidence="5" id="KW-0131">Cell cycle</keyword>
<evidence type="ECO:0000256" key="4">
    <source>
        <dbReference type="ARBA" id="ARBA00023127"/>
    </source>
</evidence>
<evidence type="ECO:0000256" key="2">
    <source>
        <dbReference type="ARBA" id="ARBA00011177"/>
    </source>
</evidence>
<dbReference type="AlphaFoldDB" id="A0A9Q0GDR5"/>
<feature type="domain" description="Cyclin C-terminal" evidence="10">
    <location>
        <begin position="148"/>
        <end position="261"/>
    </location>
</feature>
<reference evidence="11" key="2">
    <citation type="journal article" date="2023" name="Plants (Basel)">
        <title>Annotation of the Turnera subulata (Passifloraceae) Draft Genome Reveals the S-Locus Evolved after the Divergence of Turneroideae from Passifloroideae in a Stepwise Manner.</title>
        <authorList>
            <person name="Henning P.M."/>
            <person name="Roalson E.H."/>
            <person name="Mir W."/>
            <person name="McCubbin A.G."/>
            <person name="Shore J.S."/>
        </authorList>
    </citation>
    <scope>NUCLEOTIDE SEQUENCE</scope>
    <source>
        <strain evidence="11">F60SS</strain>
    </source>
</reference>
<feature type="region of interest" description="Disordered" evidence="8">
    <location>
        <begin position="267"/>
        <end position="303"/>
    </location>
</feature>
<dbReference type="EMBL" id="JAKUCV010001066">
    <property type="protein sequence ID" value="KAJ4847886.1"/>
    <property type="molecule type" value="Genomic_DNA"/>
</dbReference>
<dbReference type="SMART" id="SM01332">
    <property type="entry name" value="Cyclin_C"/>
    <property type="match status" value="1"/>
</dbReference>
<evidence type="ECO:0000256" key="6">
    <source>
        <dbReference type="ARBA" id="ARBA00032263"/>
    </source>
</evidence>
<dbReference type="CDD" id="cd20544">
    <property type="entry name" value="CYCLIN_AtCycD-like_rpt2"/>
    <property type="match status" value="1"/>
</dbReference>
<feature type="compositionally biased region" description="Low complexity" evidence="8">
    <location>
        <begin position="279"/>
        <end position="298"/>
    </location>
</feature>
<dbReference type="Gene3D" id="1.10.472.10">
    <property type="entry name" value="Cyclin-like"/>
    <property type="match status" value="2"/>
</dbReference>
<protein>
    <recommendedName>
        <fullName evidence="6">B-like cyclin</fullName>
    </recommendedName>
</protein>
<name>A0A9Q0GDR5_9ROSI</name>
<evidence type="ECO:0000259" key="10">
    <source>
        <dbReference type="SMART" id="SM01332"/>
    </source>
</evidence>
<evidence type="ECO:0000259" key="9">
    <source>
        <dbReference type="SMART" id="SM00385"/>
    </source>
</evidence>
<dbReference type="Pfam" id="PF02984">
    <property type="entry name" value="Cyclin_C"/>
    <property type="match status" value="1"/>
</dbReference>
<dbReference type="InterPro" id="IPR036915">
    <property type="entry name" value="Cyclin-like_sf"/>
</dbReference>
<keyword evidence="4 7" id="KW-0195">Cyclin</keyword>
<dbReference type="FunFam" id="1.10.472.10:FF:000040">
    <property type="entry name" value="D6-type cyclin"/>
    <property type="match status" value="1"/>
</dbReference>
<dbReference type="SMART" id="SM00385">
    <property type="entry name" value="CYCLIN"/>
    <property type="match status" value="1"/>
</dbReference>
<gene>
    <name evidence="11" type="ORF">Tsubulata_011614</name>
</gene>
<dbReference type="OrthoDB" id="306099at2759"/>
<evidence type="ECO:0000256" key="3">
    <source>
        <dbReference type="ARBA" id="ARBA00022618"/>
    </source>
</evidence>
<accession>A0A9Q0GDR5</accession>
<dbReference type="InterPro" id="IPR013763">
    <property type="entry name" value="Cyclin-like_dom"/>
</dbReference>
<dbReference type="InterPro" id="IPR006671">
    <property type="entry name" value="Cyclin_N"/>
</dbReference>
<comment type="subunit">
    <text evidence="2">Interacts with the CDC2 protein kinase to form a serine/threonine kinase holoenzyme complex also known as maturation promoting factor (MPF). The cyclin subunit imparts substrate specificity to the complex.</text>
</comment>
<dbReference type="InterPro" id="IPR039361">
    <property type="entry name" value="Cyclin"/>
</dbReference>
<evidence type="ECO:0000313" key="12">
    <source>
        <dbReference type="Proteomes" id="UP001141552"/>
    </source>
</evidence>
<dbReference type="FunFam" id="1.10.472.10:FF:000060">
    <property type="entry name" value="D6-type cyclin"/>
    <property type="match status" value="1"/>
</dbReference>
<evidence type="ECO:0000313" key="11">
    <source>
        <dbReference type="EMBL" id="KAJ4847886.1"/>
    </source>
</evidence>
<feature type="domain" description="Cyclin-like" evidence="9">
    <location>
        <begin position="55"/>
        <end position="139"/>
    </location>
</feature>
<dbReference type="Proteomes" id="UP001141552">
    <property type="component" value="Unassembled WGS sequence"/>
</dbReference>
<proteinExistence type="inferred from homology"/>
<keyword evidence="3" id="KW-0132">Cell division</keyword>
<dbReference type="PANTHER" id="PTHR10177">
    <property type="entry name" value="CYCLINS"/>
    <property type="match status" value="1"/>
</dbReference>
<dbReference type="GO" id="GO:0051301">
    <property type="term" value="P:cell division"/>
    <property type="evidence" value="ECO:0007669"/>
    <property type="project" value="UniProtKB-KW"/>
</dbReference>
<dbReference type="Pfam" id="PF00134">
    <property type="entry name" value="Cyclin_N"/>
    <property type="match status" value="1"/>
</dbReference>
<evidence type="ECO:0000256" key="7">
    <source>
        <dbReference type="RuleBase" id="RU000383"/>
    </source>
</evidence>
<dbReference type="InterPro" id="IPR004367">
    <property type="entry name" value="Cyclin_C-dom"/>
</dbReference>
<sequence length="335" mass="37634">MEFDLENPLTNSHELYFDTVSSLFLTEPDHMPSLKYLKTLKDVDFDVSSRRETISLILRVSCNVDPFLSYLAVNYLDRFLSSQEMLEPKPWVLRLLAVSCVSLAAKMRKAEFCLSDIQGDGGLVFDTHTIQRMEVLILDTLKWRMRSITPFSFIPFFISLFKYKDPPSRQALKAQAMEIILKAQNDVELLEFRPSVIAASALLSACQALFPLQFSCFRKAIFNCSYVNKEKMLQCYHGMQNIPLEGYGSLMIDLVSSSDTPVNVLDGQFSSSGSEKMDGTITSTTSSHGGGSSSTTTSWPPEMRDLKKRKMSGSCNNAMPQLSQMHAATSVLMRD</sequence>
<evidence type="ECO:0000256" key="5">
    <source>
        <dbReference type="ARBA" id="ARBA00023306"/>
    </source>
</evidence>
<comment type="caution">
    <text evidence="11">The sequence shown here is derived from an EMBL/GenBank/DDBJ whole genome shotgun (WGS) entry which is preliminary data.</text>
</comment>
<comment type="similarity">
    <text evidence="1">Belongs to the cyclin family. Cyclin D subfamily.</text>
</comment>
<keyword evidence="12" id="KW-1185">Reference proteome</keyword>
<evidence type="ECO:0000256" key="1">
    <source>
        <dbReference type="ARBA" id="ARBA00009065"/>
    </source>
</evidence>